<keyword evidence="2" id="KW-0449">Lipoprotein</keyword>
<evidence type="ECO:0000256" key="1">
    <source>
        <dbReference type="SAM" id="SignalP"/>
    </source>
</evidence>
<feature type="signal peptide" evidence="1">
    <location>
        <begin position="1"/>
        <end position="20"/>
    </location>
</feature>
<protein>
    <submittedName>
        <fullName evidence="2">LIC12048 family lipoprotein</fullName>
    </submittedName>
</protein>
<keyword evidence="1" id="KW-0732">Signal</keyword>
<accession>A0ABV5BKJ2</accession>
<keyword evidence="3" id="KW-1185">Reference proteome</keyword>
<gene>
    <name evidence="2" type="ORF">ACE5IX_04895</name>
</gene>
<dbReference type="Proteomes" id="UP001580391">
    <property type="component" value="Unassembled WGS sequence"/>
</dbReference>
<evidence type="ECO:0000313" key="3">
    <source>
        <dbReference type="Proteomes" id="UP001580391"/>
    </source>
</evidence>
<sequence length="1446" mass="158428">MKRLLSVKFSLLFLSFFSLSQCLSEWGFGGNRDVDLSKATWLTIEKVPLIIDKGGKPGDPTTPIVPVDNLFTLPPGTKVNVKALGGAIDPTGTNILNDFDGDGIQNANETTTNVWVADYPMIDTIIAPPVTMKIAIEVSSNQQSDEIISEIGSQDFASTRNEGSEKIHQNELNLKTVQFQDTYSDSISLNSAGSFSESFGAKWQGTGANYGTSSSKNWGITASTTKTLTKWADKPFVNNLDREAWSVKANSSSDKAMKYRRDKAAKVSSTSKINPNAGYVRAALYIENQTINMPVKIKNILCSLMFETGEGDLIPIQSFRLLNSDFSPFEVSVYGGTKFGPYVIELNQLNTAEVERAIASGYTPKIYIVDYDMTHVPDSNYRSSLLNFTGDNLKIVEENSKARTSLVKIFGPGFREMYRVAAFDAGVADGDLCKTTSVSTNLSPGITLRNALKRIECSGLEITYENIAVDMQEIAPKLSSSRIFASTIKSIGGIKNTVPCLPGDLEFTGSDGIKRKACIQKPISEWTEDEKNNAGFWVVFSKGKYYNFTEYVLFGSNKETAVFDPGNPRPASVLKGIDSLIWAGDTVEIVYISMRDYGAKLRDFGTNPLVTNLPFKVNTSWDLTSLGPHTYYPNTNSVYLGAVGFGEQIELTIKLDKTQYLNPSFGNASIGGNFQYFTDFYYNKIVSPLLFERTEMADFEISMGFGGQRTDWMHIEKDLGTSDPYKLQSCGVTFSHATQTLKLCVKLPTQHDVLDVETSVVELYIRPALNNAYRKTIWPLHYSKVGKMRGTLADAIVGSNNSTTIRVMKPYGLIEVNDLLQIGSNSQTFAVVDFAKVPDAEGGVTIQLNQPVTFSVDKTTTVITQSGLTQSDIKITQDSGFITKWNQEANTAFQPTAYATAQFLPFRSNSSVSCTSEAKHPLGCLGFYPDFNAINWMGNYNQGVALWSSWSDGGDFDGFLSNGLFGLTTSNSLVYRLEPGASDYIVGEHTGSNPLSNPQTVTYGDTTLVIWKKDGDIWGRFYQTSTQQPLAVQFDMNPASMNIGTSGKFVAKANESGKVILAWENGNDIYVNFWNMTTQAKIGTDSKVVTRPYDVNGLFIDVAIGTNRAVVVYNQNFVTQSIEYVGIWTRHQAVARVYDIATSNPITATFVYATREDVFGRGKMVISASATGDYALLSGYATFDAYGIVYHQAYNLSTAANVGSLTAVNDAGSYTTSIRSIAYTVGGTNPYGMTLWRTNNGYLNGAGIDLKTGALVKPAFRVEPNTVTNSWNISANQNLGLVLYSTIADNAMRMKVLSLSDGQLAYNTSLILNSNSSATGRNAGSAVLNGRNALATWEHVEGSKSTIRGRVAILDDTTTDKFFLKGSGEFFLSTLNQGAQTGATVSTLQNSNYAMAFWLSQDALQPRIRGFNINLQNPGTLQYGLNNFFVSPLIERDYTIISRIKF</sequence>
<organism evidence="2 3">
    <name type="scientific">Leptospira wolffii</name>
    <dbReference type="NCBI Taxonomy" id="409998"/>
    <lineage>
        <taxon>Bacteria</taxon>
        <taxon>Pseudomonadati</taxon>
        <taxon>Spirochaetota</taxon>
        <taxon>Spirochaetia</taxon>
        <taxon>Leptospirales</taxon>
        <taxon>Leptospiraceae</taxon>
        <taxon>Leptospira</taxon>
    </lineage>
</organism>
<dbReference type="NCBIfam" id="NF038383">
    <property type="entry name" value="lipo_LIC12048"/>
    <property type="match status" value="1"/>
</dbReference>
<reference evidence="2 3" key="1">
    <citation type="submission" date="2024-09" db="EMBL/GenBank/DDBJ databases">
        <title>Taxonomic and Genotyping Characterization of Leptospira Strains isolated from Multiple Sources in Colombia highlights the importance of intermediate species.</title>
        <authorList>
            <person name="Torres Higuera L."/>
            <person name="Rojas Tapias D."/>
            <person name="Jimenez Velasquez S."/>
            <person name="Renjifo Ibanez C."/>
        </authorList>
    </citation>
    <scope>NUCLEOTIDE SEQUENCE [LARGE SCALE GENOMIC DNA]</scope>
    <source>
        <strain evidence="2 3">Lep080</strain>
    </source>
</reference>
<dbReference type="RefSeq" id="WP_375516695.1">
    <property type="nucleotide sequence ID" value="NZ_JBHILI010000001.1"/>
</dbReference>
<dbReference type="EMBL" id="JBHILJ010000001">
    <property type="protein sequence ID" value="MFB5735832.1"/>
    <property type="molecule type" value="Genomic_DNA"/>
</dbReference>
<proteinExistence type="predicted"/>
<comment type="caution">
    <text evidence="2">The sequence shown here is derived from an EMBL/GenBank/DDBJ whole genome shotgun (WGS) entry which is preliminary data.</text>
</comment>
<feature type="chain" id="PRO_5047105394" evidence="1">
    <location>
        <begin position="21"/>
        <end position="1446"/>
    </location>
</feature>
<evidence type="ECO:0000313" key="2">
    <source>
        <dbReference type="EMBL" id="MFB5735832.1"/>
    </source>
</evidence>
<name>A0ABV5BKJ2_9LEPT</name>